<dbReference type="InterPro" id="IPR024399">
    <property type="entry name" value="DUF2628"/>
</dbReference>
<feature type="transmembrane region" description="Helical" evidence="1">
    <location>
        <begin position="57"/>
        <end position="75"/>
    </location>
</feature>
<sequence>MNDMHGTAATPGDLQDLKPKWQNRFAFYAQHGTPQWWKNSPGYVAALKALPARTRRLVTMNWFACFFGVLYLLGLGLWKKAISWMVVGLVIGVVSFVLDFPSAIDSGVTIGFALAIAQRANVYHFDNRVRGLQGWAI</sequence>
<feature type="transmembrane region" description="Helical" evidence="1">
    <location>
        <begin position="81"/>
        <end position="100"/>
    </location>
</feature>
<reference evidence="2" key="1">
    <citation type="submission" date="2022-08" db="EMBL/GenBank/DDBJ databases">
        <title>Genome analysis of Corynebacteriales strain.</title>
        <authorList>
            <person name="Lee S.D."/>
        </authorList>
    </citation>
    <scope>NUCLEOTIDE SEQUENCE</scope>
    <source>
        <strain evidence="2">D3-21</strain>
    </source>
</reference>
<dbReference type="EMBL" id="JANRHA010000026">
    <property type="protein sequence ID" value="MDG3017156.1"/>
    <property type="molecule type" value="Genomic_DNA"/>
</dbReference>
<proteinExistence type="predicted"/>
<dbReference type="RefSeq" id="WP_332520816.1">
    <property type="nucleotide sequence ID" value="NZ_JANRHA010000026.1"/>
</dbReference>
<keyword evidence="1" id="KW-0812">Transmembrane</keyword>
<dbReference type="Proteomes" id="UP001152755">
    <property type="component" value="Unassembled WGS sequence"/>
</dbReference>
<dbReference type="Pfam" id="PF10947">
    <property type="entry name" value="DUF2628"/>
    <property type="match status" value="1"/>
</dbReference>
<gene>
    <name evidence="2" type="ORF">NVS88_21605</name>
</gene>
<evidence type="ECO:0000313" key="2">
    <source>
        <dbReference type="EMBL" id="MDG3017156.1"/>
    </source>
</evidence>
<evidence type="ECO:0000313" key="3">
    <source>
        <dbReference type="Proteomes" id="UP001152755"/>
    </source>
</evidence>
<comment type="caution">
    <text evidence="2">The sequence shown here is derived from an EMBL/GenBank/DDBJ whole genome shotgun (WGS) entry which is preliminary data.</text>
</comment>
<evidence type="ECO:0000256" key="1">
    <source>
        <dbReference type="SAM" id="Phobius"/>
    </source>
</evidence>
<name>A0A9X4M4R7_9ACTN</name>
<keyword evidence="1" id="KW-1133">Transmembrane helix</keyword>
<accession>A0A9X4M4R7</accession>
<keyword evidence="3" id="KW-1185">Reference proteome</keyword>
<organism evidence="2 3">
    <name type="scientific">Speluncibacter jeojiensis</name>
    <dbReference type="NCBI Taxonomy" id="2710754"/>
    <lineage>
        <taxon>Bacteria</taxon>
        <taxon>Bacillati</taxon>
        <taxon>Actinomycetota</taxon>
        <taxon>Actinomycetes</taxon>
        <taxon>Mycobacteriales</taxon>
        <taxon>Speluncibacteraceae</taxon>
        <taxon>Speluncibacter</taxon>
    </lineage>
</organism>
<keyword evidence="1" id="KW-0472">Membrane</keyword>
<dbReference type="AlphaFoldDB" id="A0A9X4M4R7"/>
<protein>
    <submittedName>
        <fullName evidence="2">DUF2628 domain-containing protein</fullName>
    </submittedName>
</protein>